<dbReference type="GeneID" id="107067745"/>
<reference evidence="2" key="1">
    <citation type="submission" date="2025-08" db="UniProtKB">
        <authorList>
            <consortium name="RefSeq"/>
        </authorList>
    </citation>
    <scope>IDENTIFICATION</scope>
</reference>
<name>A0ABM1IFP1_POLDO</name>
<organism evidence="1 2">
    <name type="scientific">Polistes dominula</name>
    <name type="common">European paper wasp</name>
    <name type="synonym">Vespa dominula</name>
    <dbReference type="NCBI Taxonomy" id="743375"/>
    <lineage>
        <taxon>Eukaryota</taxon>
        <taxon>Metazoa</taxon>
        <taxon>Ecdysozoa</taxon>
        <taxon>Arthropoda</taxon>
        <taxon>Hexapoda</taxon>
        <taxon>Insecta</taxon>
        <taxon>Pterygota</taxon>
        <taxon>Neoptera</taxon>
        <taxon>Endopterygota</taxon>
        <taxon>Hymenoptera</taxon>
        <taxon>Apocrita</taxon>
        <taxon>Aculeata</taxon>
        <taxon>Vespoidea</taxon>
        <taxon>Vespidae</taxon>
        <taxon>Polistinae</taxon>
        <taxon>Polistini</taxon>
        <taxon>Polistes</taxon>
    </lineage>
</organism>
<sequence>MIKQKYQYFAVIFSCLICINVCSSAVIARGPMDSRDVDIHQDDALIRDLVSIALLLKSVPVIGPRLMTVPEKIIHSVANFEYTTNHLIDKLLRSTLPCTITINGITCEGIQRNGGLIYVIRNSIDTMPNTRIFYVVKQFLDVMTFALQVLYLWGSSI</sequence>
<dbReference type="Proteomes" id="UP000694924">
    <property type="component" value="Unplaced"/>
</dbReference>
<accession>A0ABM1IFP1</accession>
<gene>
    <name evidence="2" type="primary">LOC107067745</name>
</gene>
<evidence type="ECO:0000313" key="1">
    <source>
        <dbReference type="Proteomes" id="UP000694924"/>
    </source>
</evidence>
<protein>
    <submittedName>
        <fullName evidence="2">Uncharacterized protein LOC107067745</fullName>
    </submittedName>
</protein>
<proteinExistence type="predicted"/>
<keyword evidence="1" id="KW-1185">Reference proteome</keyword>
<dbReference type="RefSeq" id="XP_015179028.1">
    <property type="nucleotide sequence ID" value="XM_015323542.1"/>
</dbReference>
<evidence type="ECO:0000313" key="2">
    <source>
        <dbReference type="RefSeq" id="XP_015179028.1"/>
    </source>
</evidence>